<sequence>MKFTRIKKIFTRKRSRTKRLSKINMSASSLYSFSYCETFGDDDENINNEDEYQKALSILNEQKEFHQHNTEIMMLSPCPERFCPLCVIYEEDGCEEQEIESSAHSHNIMKKPRTVMDLKSLTAS</sequence>
<proteinExistence type="predicted"/>
<evidence type="ECO:0000313" key="1">
    <source>
        <dbReference type="EMBL" id="CAD8350417.1"/>
    </source>
</evidence>
<dbReference type="EMBL" id="HBEI01000376">
    <property type="protein sequence ID" value="CAD8350417.1"/>
    <property type="molecule type" value="Transcribed_RNA"/>
</dbReference>
<name>A0A7S0FC44_9STRA</name>
<organism evidence="1">
    <name type="scientific">Sundstroemia setigera</name>
    <dbReference type="NCBI Taxonomy" id="3005"/>
    <lineage>
        <taxon>Eukaryota</taxon>
        <taxon>Sar</taxon>
        <taxon>Stramenopiles</taxon>
        <taxon>Ochrophyta</taxon>
        <taxon>Bacillariophyta</taxon>
        <taxon>Coscinodiscophyceae</taxon>
        <taxon>Rhizosoleniophycidae</taxon>
        <taxon>Rhizosoleniales</taxon>
        <taxon>Rhizosoleniaceae</taxon>
        <taxon>Sundstroemia</taxon>
    </lineage>
</organism>
<dbReference type="AlphaFoldDB" id="A0A7S0FC44"/>
<accession>A0A7S0FC44</accession>
<reference evidence="1" key="1">
    <citation type="submission" date="2021-01" db="EMBL/GenBank/DDBJ databases">
        <authorList>
            <person name="Corre E."/>
            <person name="Pelletier E."/>
            <person name="Niang G."/>
            <person name="Scheremetjew M."/>
            <person name="Finn R."/>
            <person name="Kale V."/>
            <person name="Holt S."/>
            <person name="Cochrane G."/>
            <person name="Meng A."/>
            <person name="Brown T."/>
            <person name="Cohen L."/>
        </authorList>
    </citation>
    <scope>NUCLEOTIDE SEQUENCE</scope>
    <source>
        <strain evidence="1">CCMP 1694</strain>
    </source>
</reference>
<gene>
    <name evidence="1" type="ORF">RSET0789_LOCUS261</name>
</gene>
<protein>
    <submittedName>
        <fullName evidence="1">Uncharacterized protein</fullName>
    </submittedName>
</protein>